<comment type="caution">
    <text evidence="15">The sequence shown here is derived from an EMBL/GenBank/DDBJ whole genome shotgun (WGS) entry which is preliminary data.</text>
</comment>
<dbReference type="Gene3D" id="2.40.170.20">
    <property type="entry name" value="TonB-dependent receptor, beta-barrel domain"/>
    <property type="match status" value="1"/>
</dbReference>
<dbReference type="Proteomes" id="UP000216446">
    <property type="component" value="Unassembled WGS sequence"/>
</dbReference>
<dbReference type="PROSITE" id="PS51127">
    <property type="entry name" value="BIG1"/>
    <property type="match status" value="1"/>
</dbReference>
<dbReference type="InterPro" id="IPR003344">
    <property type="entry name" value="Big_1_dom"/>
</dbReference>
<evidence type="ECO:0000256" key="9">
    <source>
        <dbReference type="ARBA" id="ARBA00023077"/>
    </source>
</evidence>
<dbReference type="InterPro" id="IPR037066">
    <property type="entry name" value="Plug_dom_sf"/>
</dbReference>
<dbReference type="SUPFAM" id="SSF49464">
    <property type="entry name" value="Carboxypeptidase regulatory domain-like"/>
    <property type="match status" value="1"/>
</dbReference>
<feature type="signal peptide" evidence="13">
    <location>
        <begin position="1"/>
        <end position="19"/>
    </location>
</feature>
<evidence type="ECO:0000313" key="15">
    <source>
        <dbReference type="EMBL" id="OZC01790.1"/>
    </source>
</evidence>
<dbReference type="InterPro" id="IPR008969">
    <property type="entry name" value="CarboxyPept-like_regulatory"/>
</dbReference>
<protein>
    <recommendedName>
        <fullName evidence="14">Big-1 domain-containing protein</fullName>
    </recommendedName>
</protein>
<keyword evidence="9 12" id="KW-0798">TonB box</keyword>
<dbReference type="PANTHER" id="PTHR32552:SF89">
    <property type="entry name" value="CATECHOLATE SIDEROPHORE RECEPTOR FIU"/>
    <property type="match status" value="1"/>
</dbReference>
<organism evidence="15 16">
    <name type="scientific">Rubricoccus marinus</name>
    <dbReference type="NCBI Taxonomy" id="716817"/>
    <lineage>
        <taxon>Bacteria</taxon>
        <taxon>Pseudomonadati</taxon>
        <taxon>Rhodothermota</taxon>
        <taxon>Rhodothermia</taxon>
        <taxon>Rhodothermales</taxon>
        <taxon>Rubricoccaceae</taxon>
        <taxon>Rubricoccus</taxon>
    </lineage>
</organism>
<gene>
    <name evidence="15" type="ORF">BSZ36_01580</name>
</gene>
<keyword evidence="10 12" id="KW-0472">Membrane</keyword>
<sequence>MLRAATLLLFTLLAGSAASQTTVQGTVTDENGDPLIGATVIIAGSASGDATDFDGRYTFTTTQTGEVTLEATFVGYGSEREIVTLSGGTLTRDFQLSPDALGLGEVFVTGVVNPVSKLNSSVSISTLSPEATELVVPRNTAEIFRAIPGIRSEASAGDGNTNITVRGVPISAGGSKYLQLQEDGLPIFMYGDIAFGTADGFLRADQSVARIEAIRGGSASTRASNSPAGIINFISKNGQVAGGSISTTGGLDYNFQRVDFEAGSPFGDGLAFHVGGFFRSGEGERDLGYTAQQGGQIKANMTKFFERGYARVYAKYLNDRTPTYLPQPIAVSGSNENPEFSDAGTLGINDQAIGSARFLSNFGLGADGQRRRVNLSDGLHPVSSAAGVEFSFDLGNGFQLENRGRFALNSGRFVSPFTAAVGDRDAILGALEDASGRDLSDATLTRADNGNAVSGDLLQGIVLFDTELENFNTVFNDASLSKSFADMDLDLTLTAGLFTGIQRINMAWLWNSYISTVEGDNASLVDVMDDDGTMLTDDGLAAYGALFFGNCCGVRFDATYDVKAPYAAIAYSPIPQLSLDGSVRYDFGSVTGVGSGGFVGEVDVNEDGEISEPESRANFIDQASRNPVDYDYDYWSFSAGANYTLTDASAVFARVSQGHSAKADRAIFPTGSYIGVDALGIENPYDQLQQAELGYKQQFPIGGVFVTGFYAKTTEQGGFEATTQEFIDNDYEAFGVEVEGVVNYGPFNFRGATTYTAAEITSGGNEGNTPRRQPDFLFSFVPSYTMDNRGTLGLSLLGQTESYAQDSNELVLPSFVILNAFAEANITPALSLGLSANNLLDSIGITESEEGAIPGNGYIRARSISGRSISASLRYGF</sequence>
<feature type="domain" description="Big-1" evidence="14">
    <location>
        <begin position="1"/>
        <end position="86"/>
    </location>
</feature>
<evidence type="ECO:0000256" key="11">
    <source>
        <dbReference type="ARBA" id="ARBA00023237"/>
    </source>
</evidence>
<evidence type="ECO:0000256" key="4">
    <source>
        <dbReference type="ARBA" id="ARBA00022496"/>
    </source>
</evidence>
<comment type="similarity">
    <text evidence="12">Belongs to the TonB-dependent receptor family.</text>
</comment>
<name>A0A259TVR4_9BACT</name>
<keyword evidence="16" id="KW-1185">Reference proteome</keyword>
<dbReference type="RefSeq" id="WP_094545412.1">
    <property type="nucleotide sequence ID" value="NZ_MQWB01000001.1"/>
</dbReference>
<evidence type="ECO:0000256" key="10">
    <source>
        <dbReference type="ARBA" id="ARBA00023136"/>
    </source>
</evidence>
<dbReference type="InParanoid" id="A0A259TVR4"/>
<evidence type="ECO:0000256" key="5">
    <source>
        <dbReference type="ARBA" id="ARBA00022692"/>
    </source>
</evidence>
<keyword evidence="2" id="KW-0813">Transport</keyword>
<evidence type="ECO:0000256" key="6">
    <source>
        <dbReference type="ARBA" id="ARBA00022729"/>
    </source>
</evidence>
<dbReference type="SUPFAM" id="SSF56935">
    <property type="entry name" value="Porins"/>
    <property type="match status" value="1"/>
</dbReference>
<feature type="chain" id="PRO_5012221107" description="Big-1 domain-containing protein" evidence="13">
    <location>
        <begin position="20"/>
        <end position="877"/>
    </location>
</feature>
<keyword evidence="3" id="KW-1134">Transmembrane beta strand</keyword>
<evidence type="ECO:0000259" key="14">
    <source>
        <dbReference type="PROSITE" id="PS51127"/>
    </source>
</evidence>
<dbReference type="InterPro" id="IPR012910">
    <property type="entry name" value="Plug_dom"/>
</dbReference>
<dbReference type="Pfam" id="PF07715">
    <property type="entry name" value="Plug"/>
    <property type="match status" value="1"/>
</dbReference>
<dbReference type="AlphaFoldDB" id="A0A259TVR4"/>
<reference evidence="15 16" key="1">
    <citation type="submission" date="2016-11" db="EMBL/GenBank/DDBJ databases">
        <title>Study of marine rhodopsin-containing bacteria.</title>
        <authorList>
            <person name="Yoshizawa S."/>
            <person name="Kumagai Y."/>
            <person name="Kogure K."/>
        </authorList>
    </citation>
    <scope>NUCLEOTIDE SEQUENCE [LARGE SCALE GENOMIC DNA]</scope>
    <source>
        <strain evidence="15 16">SG-29</strain>
    </source>
</reference>
<keyword evidence="6 13" id="KW-0732">Signal</keyword>
<keyword evidence="4" id="KW-0410">Iron transport</keyword>
<dbReference type="Gene3D" id="2.60.40.1120">
    <property type="entry name" value="Carboxypeptidase-like, regulatory domain"/>
    <property type="match status" value="1"/>
</dbReference>
<dbReference type="Gene3D" id="2.170.130.10">
    <property type="entry name" value="TonB-dependent receptor, plug domain"/>
    <property type="match status" value="1"/>
</dbReference>
<comment type="subcellular location">
    <subcellularLocation>
        <location evidence="1">Cell outer membrane</location>
        <topology evidence="1">Multi-pass membrane protein</topology>
    </subcellularLocation>
</comment>
<evidence type="ECO:0000256" key="8">
    <source>
        <dbReference type="ARBA" id="ARBA00023065"/>
    </source>
</evidence>
<dbReference type="InterPro" id="IPR039426">
    <property type="entry name" value="TonB-dep_rcpt-like"/>
</dbReference>
<keyword evidence="11" id="KW-0998">Cell outer membrane</keyword>
<evidence type="ECO:0000256" key="13">
    <source>
        <dbReference type="SAM" id="SignalP"/>
    </source>
</evidence>
<evidence type="ECO:0000256" key="2">
    <source>
        <dbReference type="ARBA" id="ARBA00022448"/>
    </source>
</evidence>
<dbReference type="EMBL" id="MQWB01000001">
    <property type="protein sequence ID" value="OZC01790.1"/>
    <property type="molecule type" value="Genomic_DNA"/>
</dbReference>
<keyword evidence="7" id="KW-0408">Iron</keyword>
<dbReference type="InterPro" id="IPR036942">
    <property type="entry name" value="Beta-barrel_TonB_sf"/>
</dbReference>
<dbReference type="OrthoDB" id="9782587at2"/>
<dbReference type="GO" id="GO:0015344">
    <property type="term" value="F:siderophore uptake transmembrane transporter activity"/>
    <property type="evidence" value="ECO:0007669"/>
    <property type="project" value="TreeGrafter"/>
</dbReference>
<evidence type="ECO:0000256" key="3">
    <source>
        <dbReference type="ARBA" id="ARBA00022452"/>
    </source>
</evidence>
<dbReference type="Pfam" id="PF13715">
    <property type="entry name" value="CarbopepD_reg_2"/>
    <property type="match status" value="1"/>
</dbReference>
<dbReference type="GO" id="GO:0009279">
    <property type="term" value="C:cell outer membrane"/>
    <property type="evidence" value="ECO:0007669"/>
    <property type="project" value="UniProtKB-SubCell"/>
</dbReference>
<evidence type="ECO:0000256" key="1">
    <source>
        <dbReference type="ARBA" id="ARBA00004571"/>
    </source>
</evidence>
<proteinExistence type="inferred from homology"/>
<keyword evidence="5" id="KW-0812">Transmembrane</keyword>
<dbReference type="PANTHER" id="PTHR32552">
    <property type="entry name" value="FERRICHROME IRON RECEPTOR-RELATED"/>
    <property type="match status" value="1"/>
</dbReference>
<accession>A0A259TVR4</accession>
<evidence type="ECO:0000256" key="12">
    <source>
        <dbReference type="RuleBase" id="RU003357"/>
    </source>
</evidence>
<evidence type="ECO:0000256" key="7">
    <source>
        <dbReference type="ARBA" id="ARBA00023004"/>
    </source>
</evidence>
<dbReference type="InterPro" id="IPR000531">
    <property type="entry name" value="Beta-barrel_TonB"/>
</dbReference>
<evidence type="ECO:0000313" key="16">
    <source>
        <dbReference type="Proteomes" id="UP000216446"/>
    </source>
</evidence>
<keyword evidence="8" id="KW-0406">Ion transport</keyword>
<dbReference type="Pfam" id="PF00593">
    <property type="entry name" value="TonB_dep_Rec_b-barrel"/>
    <property type="match status" value="1"/>
</dbReference>